<feature type="non-terminal residue" evidence="1">
    <location>
        <position position="1"/>
    </location>
</feature>
<comment type="caution">
    <text evidence="1">The sequence shown here is derived from an EMBL/GenBank/DDBJ whole genome shotgun (WGS) entry which is preliminary data.</text>
</comment>
<keyword evidence="2" id="KW-1185">Reference proteome</keyword>
<protein>
    <submittedName>
        <fullName evidence="1">Uncharacterized protein</fullName>
    </submittedName>
</protein>
<sequence length="177" mass="20959">SVIPLVFGKLELVSNPEKYKNCNTFINGQVQYCGIIELSFQKLYGLIPGPKVHHQLYPVNNREYYKAHWSSSVPKILKSVNLEMTFTRKIRNNTVNMNDITLRYNTFNDDNIISKSFGIYNIFQKQNRCDVYKCNVTESYQTIPVSDGSYWYHYQMSLIIKTRKIWIPHDKCEYYQD</sequence>
<dbReference type="Proteomes" id="UP000078046">
    <property type="component" value="Unassembled WGS sequence"/>
</dbReference>
<dbReference type="EMBL" id="LWCA01001806">
    <property type="protein sequence ID" value="OAF64478.1"/>
    <property type="molecule type" value="Genomic_DNA"/>
</dbReference>
<proteinExistence type="predicted"/>
<name>A0A177AR57_9BILA</name>
<dbReference type="AlphaFoldDB" id="A0A177AR57"/>
<organism evidence="1 2">
    <name type="scientific">Intoshia linei</name>
    <dbReference type="NCBI Taxonomy" id="1819745"/>
    <lineage>
        <taxon>Eukaryota</taxon>
        <taxon>Metazoa</taxon>
        <taxon>Spiralia</taxon>
        <taxon>Lophotrochozoa</taxon>
        <taxon>Mesozoa</taxon>
        <taxon>Orthonectida</taxon>
        <taxon>Rhopaluridae</taxon>
        <taxon>Intoshia</taxon>
    </lineage>
</organism>
<evidence type="ECO:0000313" key="1">
    <source>
        <dbReference type="EMBL" id="OAF64478.1"/>
    </source>
</evidence>
<reference evidence="1 2" key="1">
    <citation type="submission" date="2016-04" db="EMBL/GenBank/DDBJ databases">
        <title>The genome of Intoshia linei affirms orthonectids as highly simplified spiralians.</title>
        <authorList>
            <person name="Mikhailov K.V."/>
            <person name="Slusarev G.S."/>
            <person name="Nikitin M.A."/>
            <person name="Logacheva M.D."/>
            <person name="Penin A."/>
            <person name="Aleoshin V."/>
            <person name="Panchin Y.V."/>
        </authorList>
    </citation>
    <scope>NUCLEOTIDE SEQUENCE [LARGE SCALE GENOMIC DNA]</scope>
    <source>
        <strain evidence="1">Intl2013</strain>
        <tissue evidence="1">Whole animal</tissue>
    </source>
</reference>
<gene>
    <name evidence="1" type="ORF">A3Q56_07811</name>
</gene>
<accession>A0A177AR57</accession>
<evidence type="ECO:0000313" key="2">
    <source>
        <dbReference type="Proteomes" id="UP000078046"/>
    </source>
</evidence>